<dbReference type="InterPro" id="IPR036938">
    <property type="entry name" value="PAP2/HPO_sf"/>
</dbReference>
<dbReference type="CDD" id="cd01610">
    <property type="entry name" value="PAP2_like"/>
    <property type="match status" value="1"/>
</dbReference>
<dbReference type="InterPro" id="IPR000326">
    <property type="entry name" value="PAP2/HPO"/>
</dbReference>
<evidence type="ECO:0000313" key="3">
    <source>
        <dbReference type="Proteomes" id="UP000001930"/>
    </source>
</evidence>
<dbReference type="HOGENOM" id="CLU_079852_1_0_4"/>
<sequence length="193" mass="20717">MQAMWPAISNLGDAALTLPLSVVCGAWLVRSSPERRYAVSWLALLAAGMLVVGLTKILYAGCGVQIRAIHFRVVSGHTMLASAVWPMALLLGLQWLRSDATLAAGLALAALIGTARVFDDAHTVSEVIAGWALGALVTLSFVRWRGAPAMSRRLRPYAFASLLAALAIAYGRHAPIQTAIEQYSPFLCSQFPW</sequence>
<dbReference type="AlphaFoldDB" id="Q2SYV3"/>
<dbReference type="EMBL" id="CP000086">
    <property type="protein sequence ID" value="ABC39072.1"/>
    <property type="molecule type" value="Genomic_DNA"/>
</dbReference>
<dbReference type="Gene3D" id="1.20.144.10">
    <property type="entry name" value="Phosphatidic acid phosphatase type 2/haloperoxidase"/>
    <property type="match status" value="1"/>
</dbReference>
<dbReference type="Pfam" id="PF01569">
    <property type="entry name" value="PAP2"/>
    <property type="match status" value="1"/>
</dbReference>
<evidence type="ECO:0000259" key="1">
    <source>
        <dbReference type="Pfam" id="PF01569"/>
    </source>
</evidence>
<proteinExistence type="predicted"/>
<dbReference type="SUPFAM" id="SSF48317">
    <property type="entry name" value="Acid phosphatase/Vanadium-dependent haloperoxidase"/>
    <property type="match status" value="1"/>
</dbReference>
<dbReference type="KEGG" id="bte:BTH_I1349"/>
<reference evidence="2 3" key="1">
    <citation type="journal article" date="2005" name="BMC Genomics">
        <title>Bacterial genome adaptation to niches: divergence of the potential virulence genes in three Burkholderia species of different survival strategies.</title>
        <authorList>
            <person name="Kim H.S."/>
            <person name="Schell M.A."/>
            <person name="Yu Y."/>
            <person name="Ulrich R.L."/>
            <person name="Sarria S.H."/>
            <person name="Nierman W.C."/>
            <person name="DeShazer D."/>
        </authorList>
    </citation>
    <scope>NUCLEOTIDE SEQUENCE [LARGE SCALE GENOMIC DNA]</scope>
    <source>
        <strain evidence="3">ATCC 700388 / DSM 13276 / CCUG 48851 / CIP 106301 / E264</strain>
    </source>
</reference>
<protein>
    <submittedName>
        <fullName evidence="2">PAP2 family protein</fullName>
    </submittedName>
</protein>
<dbReference type="Proteomes" id="UP000001930">
    <property type="component" value="Chromosome I"/>
</dbReference>
<feature type="domain" description="Phosphatidic acid phosphatase type 2/haloperoxidase" evidence="1">
    <location>
        <begin position="73"/>
        <end position="145"/>
    </location>
</feature>
<name>Q2SYV3_BURTA</name>
<keyword evidence="3" id="KW-1185">Reference proteome</keyword>
<organism evidence="2 3">
    <name type="scientific">Burkholderia thailandensis (strain ATCC 700388 / DSM 13276 / CCUG 48851 / CIP 106301 / E264)</name>
    <dbReference type="NCBI Taxonomy" id="271848"/>
    <lineage>
        <taxon>Bacteria</taxon>
        <taxon>Pseudomonadati</taxon>
        <taxon>Pseudomonadota</taxon>
        <taxon>Betaproteobacteria</taxon>
        <taxon>Burkholderiales</taxon>
        <taxon>Burkholderiaceae</taxon>
        <taxon>Burkholderia</taxon>
        <taxon>pseudomallei group</taxon>
    </lineage>
</organism>
<accession>Q2SYV3</accession>
<evidence type="ECO:0000313" key="2">
    <source>
        <dbReference type="EMBL" id="ABC39072.1"/>
    </source>
</evidence>
<gene>
    <name evidence="2" type="ordered locus">BTH_I1349</name>
</gene>